<proteinExistence type="predicted"/>
<accession>A0A0L8GYC8</accession>
<feature type="region of interest" description="Disordered" evidence="1">
    <location>
        <begin position="59"/>
        <end position="78"/>
    </location>
</feature>
<evidence type="ECO:0000256" key="1">
    <source>
        <dbReference type="SAM" id="MobiDB-lite"/>
    </source>
</evidence>
<reference evidence="2" key="1">
    <citation type="submission" date="2015-07" db="EMBL/GenBank/DDBJ databases">
        <title>MeaNS - Measles Nucleotide Surveillance Program.</title>
        <authorList>
            <person name="Tran T."/>
            <person name="Druce J."/>
        </authorList>
    </citation>
    <scope>NUCLEOTIDE SEQUENCE</scope>
    <source>
        <strain evidence="2">UCB-OBI-ISO-001</strain>
        <tissue evidence="2">Gonad</tissue>
    </source>
</reference>
<evidence type="ECO:0000313" key="2">
    <source>
        <dbReference type="EMBL" id="KOF81927.1"/>
    </source>
</evidence>
<dbReference type="AlphaFoldDB" id="A0A0L8GYC8"/>
<organism evidence="2">
    <name type="scientific">Octopus bimaculoides</name>
    <name type="common">California two-spotted octopus</name>
    <dbReference type="NCBI Taxonomy" id="37653"/>
    <lineage>
        <taxon>Eukaryota</taxon>
        <taxon>Metazoa</taxon>
        <taxon>Spiralia</taxon>
        <taxon>Lophotrochozoa</taxon>
        <taxon>Mollusca</taxon>
        <taxon>Cephalopoda</taxon>
        <taxon>Coleoidea</taxon>
        <taxon>Octopodiformes</taxon>
        <taxon>Octopoda</taxon>
        <taxon>Incirrata</taxon>
        <taxon>Octopodidae</taxon>
        <taxon>Octopus</taxon>
    </lineage>
</organism>
<feature type="non-terminal residue" evidence="2">
    <location>
        <position position="1"/>
    </location>
</feature>
<name>A0A0L8GYC8_OCTBM</name>
<gene>
    <name evidence="2" type="ORF">OCBIM_22025945mg</name>
</gene>
<dbReference type="EMBL" id="KQ419931">
    <property type="protein sequence ID" value="KOF81927.1"/>
    <property type="molecule type" value="Genomic_DNA"/>
</dbReference>
<protein>
    <submittedName>
        <fullName evidence="2">Uncharacterized protein</fullName>
    </submittedName>
</protein>
<sequence>VSRGPKKRYKDHLKKSPKLCNISPGELEMLATDHTTWRVWSKLVRSILRMSRLDFAKKKRRQLKERQQNPRGAHLHRSPLHCSQCNQTCASRISLFSNKRACQHHQDNP</sequence>